<name>A0A515DBX2_9BURK</name>
<feature type="domain" description="Type I restriction modification DNA specificity" evidence="4">
    <location>
        <begin position="153"/>
        <end position="264"/>
    </location>
</feature>
<dbReference type="PANTHER" id="PTHR43140">
    <property type="entry name" value="TYPE-1 RESTRICTION ENZYME ECOKI SPECIFICITY PROTEIN"/>
    <property type="match status" value="1"/>
</dbReference>
<keyword evidence="5" id="KW-0540">Nuclease</keyword>
<reference evidence="5 6" key="1">
    <citation type="submission" date="2019-01" db="EMBL/GenBank/DDBJ databases">
        <title>Genomic insights into a novel species Rhodoferax sp.</title>
        <authorList>
            <person name="Jin L."/>
        </authorList>
    </citation>
    <scope>NUCLEOTIDE SEQUENCE [LARGE SCALE GENOMIC DNA]</scope>
    <source>
        <strain evidence="5 6">CHu59-6-5</strain>
    </source>
</reference>
<dbReference type="SUPFAM" id="SSF116734">
    <property type="entry name" value="DNA methylase specificity domain"/>
    <property type="match status" value="2"/>
</dbReference>
<dbReference type="KEGG" id="rhf:EUB48_12025"/>
<keyword evidence="3" id="KW-0238">DNA-binding</keyword>
<proteinExistence type="inferred from homology"/>
<accession>A0A515DBX2</accession>
<dbReference type="REBASE" id="350453">
    <property type="entry name" value="S.Rsp5965ORF12030P"/>
</dbReference>
<evidence type="ECO:0000256" key="1">
    <source>
        <dbReference type="ARBA" id="ARBA00010923"/>
    </source>
</evidence>
<dbReference type="Gene3D" id="3.90.220.20">
    <property type="entry name" value="DNA methylase specificity domains"/>
    <property type="match status" value="2"/>
</dbReference>
<evidence type="ECO:0000256" key="2">
    <source>
        <dbReference type="ARBA" id="ARBA00022747"/>
    </source>
</evidence>
<dbReference type="InterPro" id="IPR000055">
    <property type="entry name" value="Restrct_endonuc_typeI_TRD"/>
</dbReference>
<keyword evidence="6" id="KW-1185">Reference proteome</keyword>
<dbReference type="InterPro" id="IPR051212">
    <property type="entry name" value="Type-I_RE_S_subunit"/>
</dbReference>
<dbReference type="Pfam" id="PF01420">
    <property type="entry name" value="Methylase_S"/>
    <property type="match status" value="2"/>
</dbReference>
<protein>
    <submittedName>
        <fullName evidence="5">Restriction endonuclease subunit S</fullName>
    </submittedName>
</protein>
<dbReference type="CDD" id="cd17253">
    <property type="entry name" value="RMtype1_S_Eco933I-TRD2-CR2_like"/>
    <property type="match status" value="1"/>
</dbReference>
<evidence type="ECO:0000313" key="6">
    <source>
        <dbReference type="Proteomes" id="UP000316798"/>
    </source>
</evidence>
<evidence type="ECO:0000256" key="3">
    <source>
        <dbReference type="ARBA" id="ARBA00023125"/>
    </source>
</evidence>
<organism evidence="5 6">
    <name type="scientific">Rhodoferax sediminis</name>
    <dbReference type="NCBI Taxonomy" id="2509614"/>
    <lineage>
        <taxon>Bacteria</taxon>
        <taxon>Pseudomonadati</taxon>
        <taxon>Pseudomonadota</taxon>
        <taxon>Betaproteobacteria</taxon>
        <taxon>Burkholderiales</taxon>
        <taxon>Comamonadaceae</taxon>
        <taxon>Rhodoferax</taxon>
    </lineage>
</organism>
<dbReference type="Proteomes" id="UP000316798">
    <property type="component" value="Chromosome"/>
</dbReference>
<dbReference type="GO" id="GO:0009307">
    <property type="term" value="P:DNA restriction-modification system"/>
    <property type="evidence" value="ECO:0007669"/>
    <property type="project" value="UniProtKB-KW"/>
</dbReference>
<evidence type="ECO:0000259" key="4">
    <source>
        <dbReference type="Pfam" id="PF01420"/>
    </source>
</evidence>
<dbReference type="OrthoDB" id="5298944at2"/>
<dbReference type="PANTHER" id="PTHR43140:SF1">
    <property type="entry name" value="TYPE I RESTRICTION ENZYME ECOKI SPECIFICITY SUBUNIT"/>
    <property type="match status" value="1"/>
</dbReference>
<keyword evidence="5" id="KW-0378">Hydrolase</keyword>
<dbReference type="EMBL" id="CP035503">
    <property type="protein sequence ID" value="QDL37921.1"/>
    <property type="molecule type" value="Genomic_DNA"/>
</dbReference>
<keyword evidence="5" id="KW-0255">Endonuclease</keyword>
<dbReference type="AlphaFoldDB" id="A0A515DBX2"/>
<evidence type="ECO:0000313" key="5">
    <source>
        <dbReference type="EMBL" id="QDL37921.1"/>
    </source>
</evidence>
<keyword evidence="2" id="KW-0680">Restriction system</keyword>
<sequence>MMDGHMLLSNLNLLATAPGGVARLRELILTLAVQGKLMPQDPGDEPASVLLRKIRAKKDRMIAAGQIKRDKPSAEIAEHEKPFELPSGWCWTRVADICTLVTDGEHSTPQRCDDPSAVPLVTAKNVRHEVMNYTVTDFVPQEIAQKCWQRCKPAVGDILMVSVGATTGRLCVLRDAVEMVLVRSVTVLRPAQSGVIPDFLARHLMSPSTQREIWSEVKQSAQPCLYLAKSAALKIALPPLAEQSRIVTRVEELMRLCDALEAKGQLETAQHTQLISTLLATLADSPSPEALAGNWQRVASHFDLLLDRPEAVDALEQTILQLAVRGLLVPQDPADEPASALLQKIRAEKDRLIAAGKIKRDKPLAPIAEEEKPFGLPRGWEWVRLGQIADNRLGKMLDKAKNTGKRYPYLRNTNVQWRHIDLDDIKEINLEASELEEFRLFPGDLLICEGGYPGRCAIWNEPDREMYFQKALHRVRPRVGIAVQLIALSLESDSKLGNLDQHFTGATIKHFVGQALDRYLIPLPPLAEQSRIVARVESLRRLCADLRQRLSASQTTQAQLAAALVETASA</sequence>
<dbReference type="GO" id="GO:0004519">
    <property type="term" value="F:endonuclease activity"/>
    <property type="evidence" value="ECO:0007669"/>
    <property type="project" value="UniProtKB-KW"/>
</dbReference>
<dbReference type="RefSeq" id="WP_142819347.1">
    <property type="nucleotide sequence ID" value="NZ_CP035503.1"/>
</dbReference>
<dbReference type="InterPro" id="IPR044946">
    <property type="entry name" value="Restrct_endonuc_typeI_TRD_sf"/>
</dbReference>
<gene>
    <name evidence="5" type="ORF">EUB48_12025</name>
</gene>
<dbReference type="GO" id="GO:0003677">
    <property type="term" value="F:DNA binding"/>
    <property type="evidence" value="ECO:0007669"/>
    <property type="project" value="UniProtKB-KW"/>
</dbReference>
<feature type="domain" description="Type I restriction modification DNA specificity" evidence="4">
    <location>
        <begin position="377"/>
        <end position="550"/>
    </location>
</feature>
<comment type="similarity">
    <text evidence="1">Belongs to the type-I restriction system S methylase family.</text>
</comment>